<reference evidence="2" key="1">
    <citation type="submission" date="2017-01" db="EMBL/GenBank/DDBJ databases">
        <title>Comparative genomics of anhydrobiosis in the tardigrade Hypsibius dujardini.</title>
        <authorList>
            <person name="Yoshida Y."/>
            <person name="Koutsovoulos G."/>
            <person name="Laetsch D."/>
            <person name="Stevens L."/>
            <person name="Kumar S."/>
            <person name="Horikawa D."/>
            <person name="Ishino K."/>
            <person name="Komine S."/>
            <person name="Tomita M."/>
            <person name="Blaxter M."/>
            <person name="Arakawa K."/>
        </authorList>
    </citation>
    <scope>NUCLEOTIDE SEQUENCE [LARGE SCALE GENOMIC DNA]</scope>
    <source>
        <strain evidence="2">Z151</strain>
    </source>
</reference>
<dbReference type="OrthoDB" id="275177at2759"/>
<keyword evidence="2" id="KW-1185">Reference proteome</keyword>
<name>A0A1W0X9H7_HYPEX</name>
<protein>
    <recommendedName>
        <fullName evidence="3">Intraflagellar transport protein 22-like protein</fullName>
    </recommendedName>
</protein>
<evidence type="ECO:0000313" key="1">
    <source>
        <dbReference type="EMBL" id="OQV24058.1"/>
    </source>
</evidence>
<dbReference type="InterPro" id="IPR027417">
    <property type="entry name" value="P-loop_NTPase"/>
</dbReference>
<comment type="caution">
    <text evidence="1">The sequence shown here is derived from an EMBL/GenBank/DDBJ whole genome shotgun (WGS) entry which is preliminary data.</text>
</comment>
<accession>A0A1W0X9H7</accession>
<dbReference type="EMBL" id="MTYJ01000008">
    <property type="protein sequence ID" value="OQV24058.1"/>
    <property type="molecule type" value="Genomic_DNA"/>
</dbReference>
<dbReference type="Proteomes" id="UP000192578">
    <property type="component" value="Unassembled WGS sequence"/>
</dbReference>
<evidence type="ECO:0008006" key="3">
    <source>
        <dbReference type="Google" id="ProtNLM"/>
    </source>
</evidence>
<dbReference type="Pfam" id="PF08477">
    <property type="entry name" value="Roc"/>
    <property type="match status" value="1"/>
</dbReference>
<sequence>MPEKILKIVVVGPTGSGKSVLSNFFAEQIDLTKVSYSPTKGVRVLELDVKESSHDGSGRAASGSIPVQLWDIGGDRQHQQYWNALIYNADGAIMVCNADRASVQEKDQLETLLYFFNQRPQSAVLKPIPDSRILLLSHHHKSLSRSRFAQTSLLPADFTGKVKEIHTSLVDDTSAVRSEFERFVHRVYNEAAGRK</sequence>
<evidence type="ECO:0000313" key="2">
    <source>
        <dbReference type="Proteomes" id="UP000192578"/>
    </source>
</evidence>
<dbReference type="Gene3D" id="3.40.50.300">
    <property type="entry name" value="P-loop containing nucleotide triphosphate hydrolases"/>
    <property type="match status" value="1"/>
</dbReference>
<dbReference type="SUPFAM" id="SSF52540">
    <property type="entry name" value="P-loop containing nucleoside triphosphate hydrolases"/>
    <property type="match status" value="1"/>
</dbReference>
<gene>
    <name evidence="1" type="ORF">BV898_02012</name>
</gene>
<dbReference type="AlphaFoldDB" id="A0A1W0X9H7"/>
<organism evidence="1 2">
    <name type="scientific">Hypsibius exemplaris</name>
    <name type="common">Freshwater tardigrade</name>
    <dbReference type="NCBI Taxonomy" id="2072580"/>
    <lineage>
        <taxon>Eukaryota</taxon>
        <taxon>Metazoa</taxon>
        <taxon>Ecdysozoa</taxon>
        <taxon>Tardigrada</taxon>
        <taxon>Eutardigrada</taxon>
        <taxon>Parachela</taxon>
        <taxon>Hypsibioidea</taxon>
        <taxon>Hypsibiidae</taxon>
        <taxon>Hypsibius</taxon>
    </lineage>
</organism>
<proteinExistence type="predicted"/>